<dbReference type="RefSeq" id="WP_248352699.1">
    <property type="nucleotide sequence ID" value="NZ_AP025591.1"/>
</dbReference>
<comment type="subcellular location">
    <subcellularLocation>
        <location evidence="1">Cell inner membrane</location>
        <topology evidence="1">Single-pass membrane protein</topology>
    </subcellularLocation>
</comment>
<evidence type="ECO:0000256" key="3">
    <source>
        <dbReference type="ARBA" id="ARBA00022475"/>
    </source>
</evidence>
<evidence type="ECO:0000256" key="2">
    <source>
        <dbReference type="ARBA" id="ARBA00008358"/>
    </source>
</evidence>
<dbReference type="PANTHER" id="PTHR38779">
    <property type="entry name" value="TYPE II SECRETION SYSTEM PROTEIN I-RELATED"/>
    <property type="match status" value="1"/>
</dbReference>
<keyword evidence="5" id="KW-0997">Cell inner membrane</keyword>
<proteinExistence type="inferred from homology"/>
<protein>
    <recommendedName>
        <fullName evidence="12">Prepilin-type N-terminal cleavage/methylation domain-containing protein</fullName>
    </recommendedName>
</protein>
<gene>
    <name evidence="10" type="ORF">AMOR_33340</name>
</gene>
<evidence type="ECO:0000256" key="7">
    <source>
        <dbReference type="ARBA" id="ARBA00022989"/>
    </source>
</evidence>
<keyword evidence="8 9" id="KW-0472">Membrane</keyword>
<evidence type="ECO:0000313" key="10">
    <source>
        <dbReference type="EMBL" id="BDG04338.1"/>
    </source>
</evidence>
<dbReference type="InterPro" id="IPR010052">
    <property type="entry name" value="T2SS_protein-GspI"/>
</dbReference>
<comment type="similarity">
    <text evidence="2">Belongs to the GSP I family.</text>
</comment>
<feature type="transmembrane region" description="Helical" evidence="9">
    <location>
        <begin position="12"/>
        <end position="31"/>
    </location>
</feature>
<evidence type="ECO:0008006" key="12">
    <source>
        <dbReference type="Google" id="ProtNLM"/>
    </source>
</evidence>
<evidence type="ECO:0000256" key="6">
    <source>
        <dbReference type="ARBA" id="ARBA00022692"/>
    </source>
</evidence>
<reference evidence="11" key="1">
    <citation type="journal article" date="2022" name="Int. J. Syst. Evol. Microbiol.">
        <title>Anaeromyxobacter oryzae sp. nov., Anaeromyxobacter diazotrophicus sp. nov. and Anaeromyxobacter paludicola sp. nov., isolated from paddy soils.</title>
        <authorList>
            <person name="Itoh H."/>
            <person name="Xu Z."/>
            <person name="Mise K."/>
            <person name="Masuda Y."/>
            <person name="Ushijima N."/>
            <person name="Hayakawa C."/>
            <person name="Shiratori Y."/>
            <person name="Senoo K."/>
        </authorList>
    </citation>
    <scope>NUCLEOTIDE SEQUENCE [LARGE SCALE GENOMIC DNA]</scope>
    <source>
        <strain evidence="11">Red232</strain>
    </source>
</reference>
<accession>A0ABM7WXS9</accession>
<dbReference type="NCBIfam" id="TIGR02532">
    <property type="entry name" value="IV_pilin_GFxxxE"/>
    <property type="match status" value="1"/>
</dbReference>
<name>A0ABM7WXS9_9BACT</name>
<keyword evidence="4" id="KW-0488">Methylation</keyword>
<evidence type="ECO:0000313" key="11">
    <source>
        <dbReference type="Proteomes" id="UP001162891"/>
    </source>
</evidence>
<dbReference type="Pfam" id="PF07963">
    <property type="entry name" value="N_methyl"/>
    <property type="match status" value="1"/>
</dbReference>
<keyword evidence="3" id="KW-1003">Cell membrane</keyword>
<keyword evidence="6 9" id="KW-0812">Transmembrane</keyword>
<evidence type="ECO:0000256" key="9">
    <source>
        <dbReference type="SAM" id="Phobius"/>
    </source>
</evidence>
<evidence type="ECO:0000256" key="5">
    <source>
        <dbReference type="ARBA" id="ARBA00022519"/>
    </source>
</evidence>
<keyword evidence="11" id="KW-1185">Reference proteome</keyword>
<organism evidence="10 11">
    <name type="scientific">Anaeromyxobacter oryzae</name>
    <dbReference type="NCBI Taxonomy" id="2918170"/>
    <lineage>
        <taxon>Bacteria</taxon>
        <taxon>Pseudomonadati</taxon>
        <taxon>Myxococcota</taxon>
        <taxon>Myxococcia</taxon>
        <taxon>Myxococcales</taxon>
        <taxon>Cystobacterineae</taxon>
        <taxon>Anaeromyxobacteraceae</taxon>
        <taxon>Anaeromyxobacter</taxon>
    </lineage>
</organism>
<dbReference type="PROSITE" id="PS00409">
    <property type="entry name" value="PROKAR_NTER_METHYL"/>
    <property type="match status" value="1"/>
</dbReference>
<sequence length="202" mass="21682">MTRRACARGRGFTLLEVMVALAILAAGLLAVSELVGGALRNGMRAMHLETATLLARAKLAEVEDGFERKGFRDFDQEDEGTFEKEGHPEVRWKVHAVKPQVDLGPERILQMLGGASDLATLLGKQAGGDQGAASGGGPTTLNTDPRQTLMAATLNQQLTVIGEQIKKSVREVRLTVSWPEGKTDGTFTVVTHLVVLSPKENP</sequence>
<evidence type="ECO:0000256" key="8">
    <source>
        <dbReference type="ARBA" id="ARBA00023136"/>
    </source>
</evidence>
<dbReference type="EMBL" id="AP025591">
    <property type="protein sequence ID" value="BDG04338.1"/>
    <property type="molecule type" value="Genomic_DNA"/>
</dbReference>
<evidence type="ECO:0000256" key="1">
    <source>
        <dbReference type="ARBA" id="ARBA00004377"/>
    </source>
</evidence>
<dbReference type="PANTHER" id="PTHR38779:SF2">
    <property type="entry name" value="TYPE II SECRETION SYSTEM PROTEIN I-RELATED"/>
    <property type="match status" value="1"/>
</dbReference>
<keyword evidence="7 9" id="KW-1133">Transmembrane helix</keyword>
<dbReference type="Proteomes" id="UP001162891">
    <property type="component" value="Chromosome"/>
</dbReference>
<evidence type="ECO:0000256" key="4">
    <source>
        <dbReference type="ARBA" id="ARBA00022481"/>
    </source>
</evidence>
<dbReference type="InterPro" id="IPR012902">
    <property type="entry name" value="N_methyl_site"/>
</dbReference>